<evidence type="ECO:0000256" key="1">
    <source>
        <dbReference type="SAM" id="Phobius"/>
    </source>
</evidence>
<keyword evidence="5" id="KW-1185">Reference proteome</keyword>
<dbReference type="AlphaFoldDB" id="A0A564FV52"/>
<keyword evidence="1" id="KW-0472">Membrane</keyword>
<sequence length="88" mass="9559">MQTVSVLLTLCATYAAVATADLAFLVWKWRDVDNGLNPLLVAALWPVVLPLLAAYYLAASCYTFGVVMRGRRAALPHRAAAPTPAWRS</sequence>
<feature type="transmembrane region" description="Helical" evidence="1">
    <location>
        <begin position="44"/>
        <end position="68"/>
    </location>
</feature>
<dbReference type="EMBL" id="BPQI01000017">
    <property type="protein sequence ID" value="GJD54965.1"/>
    <property type="molecule type" value="Genomic_DNA"/>
</dbReference>
<gene>
    <name evidence="2" type="ORF">IFDJLNFL_0846</name>
    <name evidence="3" type="ORF">MTDSW087_01650</name>
</gene>
<reference evidence="2" key="3">
    <citation type="submission" date="2021-08" db="EMBL/GenBank/DDBJ databases">
        <authorList>
            <person name="Tani A."/>
            <person name="Ola A."/>
            <person name="Ogura Y."/>
            <person name="Katsura K."/>
            <person name="Hayashi T."/>
        </authorList>
    </citation>
    <scope>NUCLEOTIDE SEQUENCE</scope>
    <source>
        <strain evidence="2">DSM 22415</strain>
    </source>
</reference>
<dbReference type="Proteomes" id="UP000401717">
    <property type="component" value="Unassembled WGS sequence"/>
</dbReference>
<evidence type="ECO:0000313" key="4">
    <source>
        <dbReference type="Proteomes" id="UP000401717"/>
    </source>
</evidence>
<protein>
    <submittedName>
        <fullName evidence="3">Uncharacterized protein</fullName>
    </submittedName>
</protein>
<keyword evidence="1" id="KW-1133">Transmembrane helix</keyword>
<dbReference type="Proteomes" id="UP001055303">
    <property type="component" value="Unassembled WGS sequence"/>
</dbReference>
<dbReference type="RefSeq" id="WP_144762790.1">
    <property type="nucleotide sequence ID" value="NZ_BPQI01000017.1"/>
</dbReference>
<proteinExistence type="predicted"/>
<name>A0A564FV52_9HYPH</name>
<keyword evidence="1" id="KW-0812">Transmembrane</keyword>
<evidence type="ECO:0000313" key="3">
    <source>
        <dbReference type="EMBL" id="VUF11963.1"/>
    </source>
</evidence>
<reference evidence="2" key="2">
    <citation type="journal article" date="2021" name="Front. Microbiol.">
        <title>Comprehensive Comparative Genomics and Phenotyping of Methylobacterium Species.</title>
        <authorList>
            <person name="Alessa O."/>
            <person name="Ogura Y."/>
            <person name="Fujitani Y."/>
            <person name="Takami H."/>
            <person name="Hayashi T."/>
            <person name="Sahin N."/>
            <person name="Tani A."/>
        </authorList>
    </citation>
    <scope>NUCLEOTIDE SEQUENCE</scope>
    <source>
        <strain evidence="2">DSM 22415</strain>
    </source>
</reference>
<evidence type="ECO:0000313" key="5">
    <source>
        <dbReference type="Proteomes" id="UP001055303"/>
    </source>
</evidence>
<dbReference type="EMBL" id="CABFVH010000007">
    <property type="protein sequence ID" value="VUF11963.1"/>
    <property type="molecule type" value="Genomic_DNA"/>
</dbReference>
<evidence type="ECO:0000313" key="2">
    <source>
        <dbReference type="EMBL" id="GJD54965.1"/>
    </source>
</evidence>
<organism evidence="3 4">
    <name type="scientific">Methylobacterium dankookense</name>
    <dbReference type="NCBI Taxonomy" id="560405"/>
    <lineage>
        <taxon>Bacteria</taxon>
        <taxon>Pseudomonadati</taxon>
        <taxon>Pseudomonadota</taxon>
        <taxon>Alphaproteobacteria</taxon>
        <taxon>Hyphomicrobiales</taxon>
        <taxon>Methylobacteriaceae</taxon>
        <taxon>Methylobacterium</taxon>
    </lineage>
</organism>
<accession>A0A564FV52</accession>
<reference evidence="3 4" key="1">
    <citation type="submission" date="2019-06" db="EMBL/GenBank/DDBJ databases">
        <authorList>
            <person name="Rodrigo-Torres L."/>
            <person name="Arahal R. D."/>
            <person name="Lucena T."/>
        </authorList>
    </citation>
    <scope>NUCLEOTIDE SEQUENCE [LARGE SCALE GENOMIC DNA]</scope>
    <source>
        <strain evidence="3 4">SW08-7</strain>
    </source>
</reference>